<dbReference type="AlphaFoldDB" id="A0A1D1VUC5"/>
<sequence>MYVDAEINEESDEDTGDTDDGMDVDGYQEEDKEEMEVEIHVEPQDFTQTPYRPRRDRLDKRRHQRGKYFRFLESVIDYKMETIKKYLYNDN</sequence>
<feature type="region of interest" description="Disordered" evidence="1">
    <location>
        <begin position="1"/>
        <end position="25"/>
    </location>
</feature>
<evidence type="ECO:0000313" key="2">
    <source>
        <dbReference type="EMBL" id="GAV05090.1"/>
    </source>
</evidence>
<gene>
    <name evidence="2" type="primary">RvY_15270-1</name>
    <name evidence="2" type="synonym">RvY_15270.1</name>
    <name evidence="2" type="ORF">RvY_15270</name>
</gene>
<name>A0A1D1VUC5_RAMVA</name>
<evidence type="ECO:0000256" key="1">
    <source>
        <dbReference type="SAM" id="MobiDB-lite"/>
    </source>
</evidence>
<dbReference type="EMBL" id="BDGG01000011">
    <property type="protein sequence ID" value="GAV05090.1"/>
    <property type="molecule type" value="Genomic_DNA"/>
</dbReference>
<evidence type="ECO:0000313" key="3">
    <source>
        <dbReference type="Proteomes" id="UP000186922"/>
    </source>
</evidence>
<keyword evidence="3" id="KW-1185">Reference proteome</keyword>
<protein>
    <submittedName>
        <fullName evidence="2">Uncharacterized protein</fullName>
    </submittedName>
</protein>
<comment type="caution">
    <text evidence="2">The sequence shown here is derived from an EMBL/GenBank/DDBJ whole genome shotgun (WGS) entry which is preliminary data.</text>
</comment>
<reference evidence="2 3" key="1">
    <citation type="journal article" date="2016" name="Nat. Commun.">
        <title>Extremotolerant tardigrade genome and improved radiotolerance of human cultured cells by tardigrade-unique protein.</title>
        <authorList>
            <person name="Hashimoto T."/>
            <person name="Horikawa D.D."/>
            <person name="Saito Y."/>
            <person name="Kuwahara H."/>
            <person name="Kozuka-Hata H."/>
            <person name="Shin-I T."/>
            <person name="Minakuchi Y."/>
            <person name="Ohishi K."/>
            <person name="Motoyama A."/>
            <person name="Aizu T."/>
            <person name="Enomoto A."/>
            <person name="Kondo K."/>
            <person name="Tanaka S."/>
            <person name="Hara Y."/>
            <person name="Koshikawa S."/>
            <person name="Sagara H."/>
            <person name="Miura T."/>
            <person name="Yokobori S."/>
            <person name="Miyagawa K."/>
            <person name="Suzuki Y."/>
            <person name="Kubo T."/>
            <person name="Oyama M."/>
            <person name="Kohara Y."/>
            <person name="Fujiyama A."/>
            <person name="Arakawa K."/>
            <person name="Katayama T."/>
            <person name="Toyoda A."/>
            <person name="Kunieda T."/>
        </authorList>
    </citation>
    <scope>NUCLEOTIDE SEQUENCE [LARGE SCALE GENOMIC DNA]</scope>
    <source>
        <strain evidence="2 3">YOKOZUNA-1</strain>
    </source>
</reference>
<dbReference type="Proteomes" id="UP000186922">
    <property type="component" value="Unassembled WGS sequence"/>
</dbReference>
<accession>A0A1D1VUC5</accession>
<proteinExistence type="predicted"/>
<organism evidence="2 3">
    <name type="scientific">Ramazzottius varieornatus</name>
    <name type="common">Water bear</name>
    <name type="synonym">Tardigrade</name>
    <dbReference type="NCBI Taxonomy" id="947166"/>
    <lineage>
        <taxon>Eukaryota</taxon>
        <taxon>Metazoa</taxon>
        <taxon>Ecdysozoa</taxon>
        <taxon>Tardigrada</taxon>
        <taxon>Eutardigrada</taxon>
        <taxon>Parachela</taxon>
        <taxon>Hypsibioidea</taxon>
        <taxon>Ramazzottiidae</taxon>
        <taxon>Ramazzottius</taxon>
    </lineage>
</organism>